<dbReference type="EMBL" id="CM037619">
    <property type="protein sequence ID" value="KAH8007217.1"/>
    <property type="molecule type" value="Genomic_DNA"/>
</dbReference>
<evidence type="ECO:0000313" key="2">
    <source>
        <dbReference type="Proteomes" id="UP000827872"/>
    </source>
</evidence>
<accession>A0ACB8FPM7</accession>
<reference evidence="1" key="1">
    <citation type="submission" date="2021-08" db="EMBL/GenBank/DDBJ databases">
        <title>The first chromosome-level gecko genome reveals the dynamic sex chromosomes of Neotropical dwarf geckos (Sphaerodactylidae: Sphaerodactylus).</title>
        <authorList>
            <person name="Pinto B.J."/>
            <person name="Keating S.E."/>
            <person name="Gamble T."/>
        </authorList>
    </citation>
    <scope>NUCLEOTIDE SEQUENCE</scope>
    <source>
        <strain evidence="1">TG3544</strain>
    </source>
</reference>
<gene>
    <name evidence="1" type="ORF">K3G42_018910</name>
</gene>
<dbReference type="Proteomes" id="UP000827872">
    <property type="component" value="Linkage Group LG06"/>
</dbReference>
<comment type="caution">
    <text evidence="1">The sequence shown here is derived from an EMBL/GenBank/DDBJ whole genome shotgun (WGS) entry which is preliminary data.</text>
</comment>
<keyword evidence="2" id="KW-1185">Reference proteome</keyword>
<proteinExistence type="predicted"/>
<sequence>MQVGKAEGLGTDQEHHRIASLDEKNWLLGNINQTGYFRVNYDVRNWKLLIDQLIRNYKVISVSNRAGLIDDAFNLARCT</sequence>
<evidence type="ECO:0000313" key="1">
    <source>
        <dbReference type="EMBL" id="KAH8007217.1"/>
    </source>
</evidence>
<protein>
    <submittedName>
        <fullName evidence="1">Uncharacterized protein</fullName>
    </submittedName>
</protein>
<name>A0ACB8FPM7_9SAUR</name>
<organism evidence="1 2">
    <name type="scientific">Sphaerodactylus townsendi</name>
    <dbReference type="NCBI Taxonomy" id="933632"/>
    <lineage>
        <taxon>Eukaryota</taxon>
        <taxon>Metazoa</taxon>
        <taxon>Chordata</taxon>
        <taxon>Craniata</taxon>
        <taxon>Vertebrata</taxon>
        <taxon>Euteleostomi</taxon>
        <taxon>Lepidosauria</taxon>
        <taxon>Squamata</taxon>
        <taxon>Bifurcata</taxon>
        <taxon>Gekkota</taxon>
        <taxon>Sphaerodactylidae</taxon>
        <taxon>Sphaerodactylus</taxon>
    </lineage>
</organism>